<feature type="compositionally biased region" description="Basic and acidic residues" evidence="1">
    <location>
        <begin position="1"/>
        <end position="32"/>
    </location>
</feature>
<dbReference type="Proteomes" id="UP001596368">
    <property type="component" value="Unassembled WGS sequence"/>
</dbReference>
<keyword evidence="3" id="KW-1185">Reference proteome</keyword>
<name>A0ABD5XN47_9EURY</name>
<gene>
    <name evidence="2" type="ORF">ACFQRB_08965</name>
</gene>
<dbReference type="EMBL" id="JBHSZG010000001">
    <property type="protein sequence ID" value="MFC7136597.1"/>
    <property type="molecule type" value="Genomic_DNA"/>
</dbReference>
<feature type="region of interest" description="Disordered" evidence="1">
    <location>
        <begin position="1"/>
        <end position="33"/>
    </location>
</feature>
<comment type="caution">
    <text evidence="2">The sequence shown here is derived from an EMBL/GenBank/DDBJ whole genome shotgun (WGS) entry which is preliminary data.</text>
</comment>
<evidence type="ECO:0000313" key="2">
    <source>
        <dbReference type="EMBL" id="MFC7136597.1"/>
    </source>
</evidence>
<proteinExistence type="predicted"/>
<sequence length="84" mass="8816">MTPDEERAGDGGDAPDGREWDDPESVRADRADGPAAVHITADLLSLLLERAAAADPDDENVVLDASAAGDLVDPPADLPPRRRC</sequence>
<protein>
    <recommendedName>
        <fullName evidence="4">Halobacterial output domain-containing protein</fullName>
    </recommendedName>
</protein>
<accession>A0ABD5XN47</accession>
<reference evidence="2 3" key="1">
    <citation type="journal article" date="2019" name="Int. J. Syst. Evol. Microbiol.">
        <title>The Global Catalogue of Microorganisms (GCM) 10K type strain sequencing project: providing services to taxonomists for standard genome sequencing and annotation.</title>
        <authorList>
            <consortium name="The Broad Institute Genomics Platform"/>
            <consortium name="The Broad Institute Genome Sequencing Center for Infectious Disease"/>
            <person name="Wu L."/>
            <person name="Ma J."/>
        </authorList>
    </citation>
    <scope>NUCLEOTIDE SEQUENCE [LARGE SCALE GENOMIC DNA]</scope>
    <source>
        <strain evidence="2 3">DT92</strain>
    </source>
</reference>
<evidence type="ECO:0008006" key="4">
    <source>
        <dbReference type="Google" id="ProtNLM"/>
    </source>
</evidence>
<organism evidence="2 3">
    <name type="scientific">Halobaculum litoreum</name>
    <dbReference type="NCBI Taxonomy" id="3031998"/>
    <lineage>
        <taxon>Archaea</taxon>
        <taxon>Methanobacteriati</taxon>
        <taxon>Methanobacteriota</taxon>
        <taxon>Stenosarchaea group</taxon>
        <taxon>Halobacteria</taxon>
        <taxon>Halobacteriales</taxon>
        <taxon>Haloferacaceae</taxon>
        <taxon>Halobaculum</taxon>
    </lineage>
</organism>
<feature type="region of interest" description="Disordered" evidence="1">
    <location>
        <begin position="61"/>
        <end position="84"/>
    </location>
</feature>
<evidence type="ECO:0000256" key="1">
    <source>
        <dbReference type="SAM" id="MobiDB-lite"/>
    </source>
</evidence>
<dbReference type="AlphaFoldDB" id="A0ABD5XN47"/>
<evidence type="ECO:0000313" key="3">
    <source>
        <dbReference type="Proteomes" id="UP001596368"/>
    </source>
</evidence>
<dbReference type="Pfam" id="PF26422">
    <property type="entry name" value="Halo_JAB_MPN"/>
    <property type="match status" value="1"/>
</dbReference>
<dbReference type="InterPro" id="IPR058877">
    <property type="entry name" value="JAB/MPN_dom-containing"/>
</dbReference>